<dbReference type="EC" id="2.7.13.3" evidence="2"/>
<evidence type="ECO:0000256" key="2">
    <source>
        <dbReference type="ARBA" id="ARBA00012438"/>
    </source>
</evidence>
<feature type="domain" description="PAS" evidence="6">
    <location>
        <begin position="155"/>
        <end position="206"/>
    </location>
</feature>
<gene>
    <name evidence="8" type="ORF">Sdiek1_2546</name>
</gene>
<dbReference type="InterPro" id="IPR036097">
    <property type="entry name" value="HisK_dim/P_sf"/>
</dbReference>
<dbReference type="SMART" id="SM00091">
    <property type="entry name" value="PAS"/>
    <property type="match status" value="1"/>
</dbReference>
<dbReference type="Gene3D" id="3.30.450.20">
    <property type="entry name" value="PAS domain"/>
    <property type="match status" value="1"/>
</dbReference>
<accession>A0A1Y0HQ77</accession>
<dbReference type="InterPro" id="IPR003594">
    <property type="entry name" value="HATPase_dom"/>
</dbReference>
<comment type="catalytic activity">
    <reaction evidence="1">
        <text>ATP + protein L-histidine = ADP + protein N-phospho-L-histidine.</text>
        <dbReference type="EC" id="2.7.13.3"/>
    </reaction>
</comment>
<name>A0A1Y0HQ77_9BACT</name>
<dbReference type="SUPFAM" id="SSF47384">
    <property type="entry name" value="Homodimeric domain of signal transducing histidine kinase"/>
    <property type="match status" value="1"/>
</dbReference>
<dbReference type="InterPro" id="IPR003661">
    <property type="entry name" value="HisK_dim/P_dom"/>
</dbReference>
<keyword evidence="3 8" id="KW-0808">Transferase</keyword>
<keyword evidence="4" id="KW-0418">Kinase</keyword>
<dbReference type="SMART" id="SM00387">
    <property type="entry name" value="HATPase_c"/>
    <property type="match status" value="1"/>
</dbReference>
<dbReference type="InterPro" id="IPR000014">
    <property type="entry name" value="PAS"/>
</dbReference>
<feature type="domain" description="Histidine kinase" evidence="5">
    <location>
        <begin position="283"/>
        <end position="503"/>
    </location>
</feature>
<dbReference type="EMBL" id="CP021416">
    <property type="protein sequence ID" value="ARU49696.1"/>
    <property type="molecule type" value="Genomic_DNA"/>
</dbReference>
<evidence type="ECO:0000256" key="4">
    <source>
        <dbReference type="ARBA" id="ARBA00022777"/>
    </source>
</evidence>
<dbReference type="Gene3D" id="1.10.287.130">
    <property type="match status" value="1"/>
</dbReference>
<dbReference type="SUPFAM" id="SSF55874">
    <property type="entry name" value="ATPase domain of HSP90 chaperone/DNA topoisomerase II/histidine kinase"/>
    <property type="match status" value="1"/>
</dbReference>
<keyword evidence="9" id="KW-1185">Reference proteome</keyword>
<evidence type="ECO:0000259" key="7">
    <source>
        <dbReference type="PROSITE" id="PS50113"/>
    </source>
</evidence>
<evidence type="ECO:0000256" key="1">
    <source>
        <dbReference type="ARBA" id="ARBA00000085"/>
    </source>
</evidence>
<dbReference type="SUPFAM" id="SSF55785">
    <property type="entry name" value="PYP-like sensor domain (PAS domain)"/>
    <property type="match status" value="1"/>
</dbReference>
<dbReference type="PANTHER" id="PTHR43047">
    <property type="entry name" value="TWO-COMPONENT HISTIDINE PROTEIN KINASE"/>
    <property type="match status" value="1"/>
</dbReference>
<protein>
    <recommendedName>
        <fullName evidence="2">histidine kinase</fullName>
        <ecNumber evidence="2">2.7.13.3</ecNumber>
    </recommendedName>
</protein>
<evidence type="ECO:0000259" key="6">
    <source>
        <dbReference type="PROSITE" id="PS50112"/>
    </source>
</evidence>
<reference evidence="9" key="1">
    <citation type="submission" date="2017-05" db="EMBL/GenBank/DDBJ databases">
        <title>Dechlorination kinetics govern the competition between two new strains of the genus Sulfurospirillum.</title>
        <authorList>
            <person name="Buttet G.F."/>
            <person name="Murray A.M."/>
            <person name="Goris T."/>
            <person name="Burion M."/>
            <person name="Lin B."/>
            <person name="Rolle M."/>
            <person name="Maillard J."/>
        </authorList>
    </citation>
    <scope>NUCLEOTIDE SEQUENCE [LARGE SCALE GENOMIC DNA]</scope>
    <source>
        <strain evidence="9">SL2-1</strain>
    </source>
</reference>
<evidence type="ECO:0000256" key="3">
    <source>
        <dbReference type="ARBA" id="ARBA00022679"/>
    </source>
</evidence>
<dbReference type="AlphaFoldDB" id="A0A1Y0HQ77"/>
<dbReference type="PROSITE" id="PS50112">
    <property type="entry name" value="PAS"/>
    <property type="match status" value="1"/>
</dbReference>
<dbReference type="InterPro" id="IPR005467">
    <property type="entry name" value="His_kinase_dom"/>
</dbReference>
<evidence type="ECO:0000313" key="9">
    <source>
        <dbReference type="Proteomes" id="UP000196005"/>
    </source>
</evidence>
<dbReference type="CDD" id="cd00082">
    <property type="entry name" value="HisKA"/>
    <property type="match status" value="1"/>
</dbReference>
<dbReference type="InterPro" id="IPR036890">
    <property type="entry name" value="HATPase_C_sf"/>
</dbReference>
<dbReference type="NCBIfam" id="TIGR00229">
    <property type="entry name" value="sensory_box"/>
    <property type="match status" value="1"/>
</dbReference>
<sequence length="503" mass="57934">MVMDFFSNENKVSILFIGEMAYDEFLIRNTKKLPHFLHVAQSAEEILNLCAHCNIDFIFGTVSCEDKGCLETLKVIKLLYPNIEMVLFLDLRNDECFGVVRTLAPGKNFCIETQKKYAFDYLRNGLEVIARKKVLSKGIQYFDSLIDSSIVSQTDSNGNITYVNDNFTKVTGFTKAEVLGKTHRFMRHPSNSLEIYTEMWDTIKQGHIWRERVLNINKDGSDFWADTIIIPYKNKSNGSIEEYIAIRRDITQMLEERRAIQAREIKVHEQTKLAEAKDSFLILFTQELKTPLNAIINFSQYLYKNMHRIEEIPKDKRIHLLGQIYKSASLMLDNVTHILDLSKLRNHKINYTYTLFNLKESIQDVIDKHESLAMENKKEIIFQDDGSESFISSDEFRFKQIIANVLSNAIKYGTSLVEVFLLCDKEKVEIIIEDDGKGIHDKEGVFELYEQNWGGITNMEKKGTGIGLHFVKLLCADLGFNCIIEDSLSLGGAKFIVTKKLKD</sequence>
<proteinExistence type="predicted"/>
<dbReference type="GO" id="GO:0000155">
    <property type="term" value="F:phosphorelay sensor kinase activity"/>
    <property type="evidence" value="ECO:0007669"/>
    <property type="project" value="InterPro"/>
</dbReference>
<dbReference type="CDD" id="cd00130">
    <property type="entry name" value="PAS"/>
    <property type="match status" value="1"/>
</dbReference>
<dbReference type="Pfam" id="PF13426">
    <property type="entry name" value="PAS_9"/>
    <property type="match status" value="1"/>
</dbReference>
<evidence type="ECO:0000313" key="8">
    <source>
        <dbReference type="EMBL" id="ARU49696.1"/>
    </source>
</evidence>
<dbReference type="GO" id="GO:0009927">
    <property type="term" value="F:histidine phosphotransfer kinase activity"/>
    <property type="evidence" value="ECO:0007669"/>
    <property type="project" value="TreeGrafter"/>
</dbReference>
<dbReference type="InterPro" id="IPR000700">
    <property type="entry name" value="PAS-assoc_C"/>
</dbReference>
<evidence type="ECO:0000259" key="5">
    <source>
        <dbReference type="PROSITE" id="PS50109"/>
    </source>
</evidence>
<dbReference type="Pfam" id="PF02518">
    <property type="entry name" value="HATPase_c"/>
    <property type="match status" value="1"/>
</dbReference>
<dbReference type="PROSITE" id="PS50109">
    <property type="entry name" value="HIS_KIN"/>
    <property type="match status" value="1"/>
</dbReference>
<dbReference type="Gene3D" id="3.30.565.10">
    <property type="entry name" value="Histidine kinase-like ATPase, C-terminal domain"/>
    <property type="match status" value="1"/>
</dbReference>
<dbReference type="GO" id="GO:0005886">
    <property type="term" value="C:plasma membrane"/>
    <property type="evidence" value="ECO:0007669"/>
    <property type="project" value="TreeGrafter"/>
</dbReference>
<dbReference type="InterPro" id="IPR035965">
    <property type="entry name" value="PAS-like_dom_sf"/>
</dbReference>
<dbReference type="PANTHER" id="PTHR43047:SF72">
    <property type="entry name" value="OSMOSENSING HISTIDINE PROTEIN KINASE SLN1"/>
    <property type="match status" value="1"/>
</dbReference>
<feature type="domain" description="PAC" evidence="7">
    <location>
        <begin position="207"/>
        <end position="262"/>
    </location>
</feature>
<organism evidence="8 9">
    <name type="scientific">Sulfurospirillum diekertiae</name>
    <dbReference type="NCBI Taxonomy" id="1854492"/>
    <lineage>
        <taxon>Bacteria</taxon>
        <taxon>Pseudomonadati</taxon>
        <taxon>Campylobacterota</taxon>
        <taxon>Epsilonproteobacteria</taxon>
        <taxon>Campylobacterales</taxon>
        <taxon>Sulfurospirillaceae</taxon>
        <taxon>Sulfurospirillum</taxon>
    </lineage>
</organism>
<dbReference type="PROSITE" id="PS50113">
    <property type="entry name" value="PAC"/>
    <property type="match status" value="1"/>
</dbReference>
<dbReference type="Proteomes" id="UP000196005">
    <property type="component" value="Chromosome"/>
</dbReference>
<dbReference type="KEGG" id="suls:Sdiek1_2546"/>